<name>A0ABR1B4P0_POLSC</name>
<evidence type="ECO:0000256" key="1">
    <source>
        <dbReference type="SAM" id="MobiDB-lite"/>
    </source>
</evidence>
<feature type="region of interest" description="Disordered" evidence="1">
    <location>
        <begin position="78"/>
        <end position="112"/>
    </location>
</feature>
<protein>
    <submittedName>
        <fullName evidence="2">Uncharacterized protein</fullName>
    </submittedName>
</protein>
<gene>
    <name evidence="2" type="ORF">RUM44_000174</name>
</gene>
<sequence>MLIEVGIKPNNFFISNSQKYFSTPSPPSSNAAQTPVAVANSITQIQQQRTHRQEPKYFLSNSRKQKLMTMMMMRKKKVPIKRPGHSDENRQCEADPEVPEEPGPMRTSKARKEEIMTTKRMVRTRIKKGRTLDGNLACSSSRLAVEFPMVLNIGSVYSSHLILYLDP</sequence>
<organism evidence="2 3">
    <name type="scientific">Polyplax serrata</name>
    <name type="common">Common mouse louse</name>
    <dbReference type="NCBI Taxonomy" id="468196"/>
    <lineage>
        <taxon>Eukaryota</taxon>
        <taxon>Metazoa</taxon>
        <taxon>Ecdysozoa</taxon>
        <taxon>Arthropoda</taxon>
        <taxon>Hexapoda</taxon>
        <taxon>Insecta</taxon>
        <taxon>Pterygota</taxon>
        <taxon>Neoptera</taxon>
        <taxon>Paraneoptera</taxon>
        <taxon>Psocodea</taxon>
        <taxon>Troctomorpha</taxon>
        <taxon>Phthiraptera</taxon>
        <taxon>Anoplura</taxon>
        <taxon>Polyplacidae</taxon>
        <taxon>Polyplax</taxon>
    </lineage>
</organism>
<reference evidence="2 3" key="1">
    <citation type="submission" date="2023-09" db="EMBL/GenBank/DDBJ databases">
        <title>Genomes of two closely related lineages of the louse Polyplax serrata with different host specificities.</title>
        <authorList>
            <person name="Martinu J."/>
            <person name="Tarabai H."/>
            <person name="Stefka J."/>
            <person name="Hypsa V."/>
        </authorList>
    </citation>
    <scope>NUCLEOTIDE SEQUENCE [LARGE SCALE GENOMIC DNA]</scope>
    <source>
        <strain evidence="2">98ZLc_SE</strain>
    </source>
</reference>
<dbReference type="EMBL" id="JAWJWF010000003">
    <property type="protein sequence ID" value="KAK6634927.1"/>
    <property type="molecule type" value="Genomic_DNA"/>
</dbReference>
<feature type="compositionally biased region" description="Basic and acidic residues" evidence="1">
    <location>
        <begin position="84"/>
        <end position="93"/>
    </location>
</feature>
<keyword evidence="3" id="KW-1185">Reference proteome</keyword>
<dbReference type="Proteomes" id="UP001359485">
    <property type="component" value="Unassembled WGS sequence"/>
</dbReference>
<comment type="caution">
    <text evidence="2">The sequence shown here is derived from an EMBL/GenBank/DDBJ whole genome shotgun (WGS) entry which is preliminary data.</text>
</comment>
<evidence type="ECO:0000313" key="2">
    <source>
        <dbReference type="EMBL" id="KAK6634927.1"/>
    </source>
</evidence>
<proteinExistence type="predicted"/>
<evidence type="ECO:0000313" key="3">
    <source>
        <dbReference type="Proteomes" id="UP001359485"/>
    </source>
</evidence>
<accession>A0ABR1B4P0</accession>